<protein>
    <submittedName>
        <fullName evidence="3">DUF1906 domain-containing protein</fullName>
    </submittedName>
</protein>
<sequence length="719" mass="78540">MDQQVLKVQKWLNSEYGKVSGYTKVNENGQTGWKTIYALREGLQHELGINPVSSGFGDHTKSALAGQVAKYRVGYKGNIAKLIQGAFWCKGYSPAAFNTKFSKGTQTAVDELRQDAGLPSGNLTVPLMAALFDMSAFKLLGGGTNAIRKMQQYLNHNYLSYFGDDLGLVPTDGLYQRNTNTALIYALQAAEGMSTSQANGVYGPGTVRLTPTIYQGTSGPIVKVIQYGLMVNGFYDGPFDGIYGSNVANAVFNFRNFMKLPPYNGSANLAVIKGLLTSNGDINRDSDACDTSFQVSSSTAKKLKSYGFNLIGRYLTGTVGTGSNRRQKNLIPSEIEDLVNAGLHIFPIYQDNDGDQSYFTAAQGFSDARIATSKAIELGFPQGTTIYFAVDTDIQDGDIAGTVIPYMEAVNYAISKRFKVGIYGTRNVCSKTLKRGYAVNAFVSDMSTGYSGNLGYKMPDGWSIDQFTEYNFADIAIDQDASSGKDKGTNKFKPAPRNTISPTEAMKKIFGDFSLDYGKTYDIINIGAVELSVKVDQKYTVQEGHGYIDIQNGKFTKDGLFRYLTENGFKDSQNLYNMLDDYVNNFKFTANVDLGNLSIGASIQFGEAEISTTVNVFKVGNKELSGELSYTITMKIKEEKLPNIEKIEKYGTEAVKDVSRLYGVVAYDVESFANVVIQFIATKSVSSGKVALAALAALLAFLTSPQFIEFLLKTLPDFL</sequence>
<evidence type="ECO:0000313" key="4">
    <source>
        <dbReference type="Proteomes" id="UP001057025"/>
    </source>
</evidence>
<dbReference type="Pfam" id="PF08924">
    <property type="entry name" value="Rv2525c_GlyHyd-like"/>
    <property type="match status" value="1"/>
</dbReference>
<dbReference type="InterPro" id="IPR017853">
    <property type="entry name" value="GH"/>
</dbReference>
<gene>
    <name evidence="3" type="ORF">M3M39_00895</name>
</gene>
<dbReference type="Gene3D" id="3.20.20.80">
    <property type="entry name" value="Glycosidases"/>
    <property type="match status" value="1"/>
</dbReference>
<dbReference type="InterPro" id="IPR036366">
    <property type="entry name" value="PGBDSf"/>
</dbReference>
<dbReference type="CDD" id="cd06418">
    <property type="entry name" value="GH25_BacA-like"/>
    <property type="match status" value="1"/>
</dbReference>
<keyword evidence="4" id="KW-1185">Reference proteome</keyword>
<feature type="domain" description="Rv2525c-like glycoside hydrolase-like" evidence="2">
    <location>
        <begin position="302"/>
        <end position="477"/>
    </location>
</feature>
<dbReference type="SUPFAM" id="SSF47090">
    <property type="entry name" value="PGBD-like"/>
    <property type="match status" value="2"/>
</dbReference>
<dbReference type="Gene3D" id="1.10.101.10">
    <property type="entry name" value="PGBD-like superfamily/PGBD"/>
    <property type="match status" value="1"/>
</dbReference>
<organism evidence="3 4">
    <name type="scientific">Fructilactobacillus hinvesii</name>
    <dbReference type="NCBI Taxonomy" id="2940300"/>
    <lineage>
        <taxon>Bacteria</taxon>
        <taxon>Bacillati</taxon>
        <taxon>Bacillota</taxon>
        <taxon>Bacilli</taxon>
        <taxon>Lactobacillales</taxon>
        <taxon>Lactobacillaceae</taxon>
        <taxon>Fructilactobacillus</taxon>
    </lineage>
</organism>
<evidence type="ECO:0000259" key="2">
    <source>
        <dbReference type="Pfam" id="PF08924"/>
    </source>
</evidence>
<proteinExistence type="predicted"/>
<accession>A0ABY5BU31</accession>
<dbReference type="InterPro" id="IPR015020">
    <property type="entry name" value="Rv2525c-like_Glyco_Hydro-like"/>
</dbReference>
<feature type="domain" description="Peptidoglycan binding-like" evidence="1">
    <location>
        <begin position="218"/>
        <end position="269"/>
    </location>
</feature>
<dbReference type="EMBL" id="CP097118">
    <property type="protein sequence ID" value="USS88076.1"/>
    <property type="molecule type" value="Genomic_DNA"/>
</dbReference>
<dbReference type="RefSeq" id="WP_252797365.1">
    <property type="nucleotide sequence ID" value="NZ_CP097118.1"/>
</dbReference>
<dbReference type="SUPFAM" id="SSF51445">
    <property type="entry name" value="(Trans)glycosidases"/>
    <property type="match status" value="1"/>
</dbReference>
<evidence type="ECO:0000259" key="1">
    <source>
        <dbReference type="Pfam" id="PF01471"/>
    </source>
</evidence>
<name>A0ABY5BU31_9LACO</name>
<evidence type="ECO:0000313" key="3">
    <source>
        <dbReference type="EMBL" id="USS88076.1"/>
    </source>
</evidence>
<dbReference type="InterPro" id="IPR002477">
    <property type="entry name" value="Peptidoglycan-bd-like"/>
</dbReference>
<dbReference type="Pfam" id="PF01471">
    <property type="entry name" value="PG_binding_1"/>
    <property type="match status" value="1"/>
</dbReference>
<dbReference type="InterPro" id="IPR036365">
    <property type="entry name" value="PGBD-like_sf"/>
</dbReference>
<dbReference type="Proteomes" id="UP001057025">
    <property type="component" value="Chromosome"/>
</dbReference>
<reference evidence="3" key="1">
    <citation type="submission" date="2022-05" db="EMBL/GenBank/DDBJ databases">
        <authorList>
            <person name="Oliphant S.A."/>
            <person name="Watson-Haigh N.S."/>
            <person name="Sumby K.M."/>
            <person name="Gardner J.M."/>
            <person name="Jiranek V."/>
        </authorList>
    </citation>
    <scope>NUCLEOTIDE SEQUENCE</scope>
    <source>
        <strain evidence="3">KI11_C11</strain>
    </source>
</reference>